<dbReference type="OrthoDB" id="7950620at2"/>
<dbReference type="AlphaFoldDB" id="A0A433XKG0"/>
<name>A0A433XKG0_9HYPH</name>
<evidence type="ECO:0000313" key="1">
    <source>
        <dbReference type="EMBL" id="RUT34567.1"/>
    </source>
</evidence>
<evidence type="ECO:0008006" key="3">
    <source>
        <dbReference type="Google" id="ProtNLM"/>
    </source>
</evidence>
<comment type="caution">
    <text evidence="1">The sequence shown here is derived from an EMBL/GenBank/DDBJ whole genome shotgun (WGS) entry which is preliminary data.</text>
</comment>
<reference evidence="1 2" key="1">
    <citation type="journal article" date="2016" name="Int. J. Syst. Evol. Microbiol.">
        <title>Arsenicitalea aurantiaca gen. nov., sp. nov., a new member of the family Hyphomicrobiaceae, isolated from high-arsenic sediment.</title>
        <authorList>
            <person name="Mu Y."/>
            <person name="Zhou L."/>
            <person name="Zeng X.C."/>
            <person name="Liu L."/>
            <person name="Pan Y."/>
            <person name="Chen X."/>
            <person name="Wang J."/>
            <person name="Li S."/>
            <person name="Li W.J."/>
            <person name="Wang Y."/>
        </authorList>
    </citation>
    <scope>NUCLEOTIDE SEQUENCE [LARGE SCALE GENOMIC DNA]</scope>
    <source>
        <strain evidence="1 2">42-50</strain>
    </source>
</reference>
<dbReference type="RefSeq" id="WP_127186686.1">
    <property type="nucleotide sequence ID" value="NZ_RZNJ01000001.1"/>
</dbReference>
<dbReference type="EMBL" id="RZNJ01000001">
    <property type="protein sequence ID" value="RUT34567.1"/>
    <property type="molecule type" value="Genomic_DNA"/>
</dbReference>
<gene>
    <name evidence="1" type="ORF">EMQ25_00965</name>
</gene>
<proteinExistence type="predicted"/>
<organism evidence="1 2">
    <name type="scientific">Arsenicitalea aurantiaca</name>
    <dbReference type="NCBI Taxonomy" id="1783274"/>
    <lineage>
        <taxon>Bacteria</taxon>
        <taxon>Pseudomonadati</taxon>
        <taxon>Pseudomonadota</taxon>
        <taxon>Alphaproteobacteria</taxon>
        <taxon>Hyphomicrobiales</taxon>
        <taxon>Devosiaceae</taxon>
        <taxon>Arsenicitalea</taxon>
    </lineage>
</organism>
<protein>
    <recommendedName>
        <fullName evidence="3">DUF2946 domain-containing protein</fullName>
    </recommendedName>
</protein>
<evidence type="ECO:0000313" key="2">
    <source>
        <dbReference type="Proteomes" id="UP000281547"/>
    </source>
</evidence>
<keyword evidence="2" id="KW-1185">Reference proteome</keyword>
<dbReference type="Proteomes" id="UP000281547">
    <property type="component" value="Unassembled WGS sequence"/>
</dbReference>
<sequence length="129" mass="13551">MAPLARKSVAREIGTAFAVLAVYLLTLLVPLHQAAASQRDFAALGYETIGAWSVCTAINEAGSEDQTPTAVNCPVTAVGKFQLALVDPVPQQVFVPVVSLAVYFTPDTRAPPPAALFHTIEPRAPPVAV</sequence>
<accession>A0A433XKG0</accession>